<dbReference type="PANTHER" id="PTHR33969">
    <property type="entry name" value="SEGREGATION AND CONDENSATION PROTEIN A"/>
    <property type="match status" value="1"/>
</dbReference>
<name>A0AAW6TYJ2_9BACT</name>
<feature type="region of interest" description="Disordered" evidence="2">
    <location>
        <begin position="238"/>
        <end position="334"/>
    </location>
</feature>
<accession>A0AAW6TYJ2</accession>
<organism evidence="3 4">
    <name type="scientific">Anaerobaca lacustris</name>
    <dbReference type="NCBI Taxonomy" id="3044600"/>
    <lineage>
        <taxon>Bacteria</taxon>
        <taxon>Pseudomonadati</taxon>
        <taxon>Planctomycetota</taxon>
        <taxon>Phycisphaerae</taxon>
        <taxon>Sedimentisphaerales</taxon>
        <taxon>Anaerobacaceae</taxon>
        <taxon>Anaerobaca</taxon>
    </lineage>
</organism>
<evidence type="ECO:0000313" key="3">
    <source>
        <dbReference type="EMBL" id="MDI6450705.1"/>
    </source>
</evidence>
<dbReference type="EMBL" id="JASCXX010000023">
    <property type="protein sequence ID" value="MDI6450705.1"/>
    <property type="molecule type" value="Genomic_DNA"/>
</dbReference>
<gene>
    <name evidence="3" type="ORF">QJ522_16725</name>
</gene>
<evidence type="ECO:0000256" key="1">
    <source>
        <dbReference type="ARBA" id="ARBA00044777"/>
    </source>
</evidence>
<evidence type="ECO:0000313" key="4">
    <source>
        <dbReference type="Proteomes" id="UP001431776"/>
    </source>
</evidence>
<keyword evidence="4" id="KW-1185">Reference proteome</keyword>
<feature type="compositionally biased region" description="Low complexity" evidence="2">
    <location>
        <begin position="286"/>
        <end position="298"/>
    </location>
</feature>
<dbReference type="AlphaFoldDB" id="A0AAW6TYJ2"/>
<reference evidence="3" key="1">
    <citation type="submission" date="2023-05" db="EMBL/GenBank/DDBJ databases">
        <title>Anaerotaeda fermentans gen. nov., sp. nov., a novel anaerobic planctomycete of the new family within the order Sedimentisphaerales isolated from Taman Peninsula, Russia.</title>
        <authorList>
            <person name="Khomyakova M.A."/>
            <person name="Merkel A.Y."/>
            <person name="Slobodkin A.I."/>
        </authorList>
    </citation>
    <scope>NUCLEOTIDE SEQUENCE</scope>
    <source>
        <strain evidence="3">M17dextr</strain>
    </source>
</reference>
<comment type="caution">
    <text evidence="3">The sequence shown here is derived from an EMBL/GenBank/DDBJ whole genome shotgun (WGS) entry which is preliminary data.</text>
</comment>
<feature type="compositionally biased region" description="Basic and acidic residues" evidence="2">
    <location>
        <begin position="307"/>
        <end position="318"/>
    </location>
</feature>
<dbReference type="Pfam" id="PF02616">
    <property type="entry name" value="SMC_ScpA"/>
    <property type="match status" value="1"/>
</dbReference>
<evidence type="ECO:0000256" key="2">
    <source>
        <dbReference type="SAM" id="MobiDB-lite"/>
    </source>
</evidence>
<dbReference type="Gene3D" id="6.10.250.2410">
    <property type="match status" value="1"/>
</dbReference>
<proteinExistence type="predicted"/>
<sequence length="334" mass="37401">MVRKEEVDIYDIPLAKITDQYLRYVEILKQFDIDLAGDFLVMAATLMEIKSAMLLPKAAPEEMTAEEASDPRAELIRQLLEYKKFKDAANLLDAAAEQHQERYGRPTSLIDRLAPDAEPEVDMDQVSIWDLLEAFDTVCKAIGNTVYTGHIKDDTPIDLYQIEILHRLQTEGPMTFERVFDTRPNRLVMVGLFLALLELIRDKLIWAEQSETAANQIYLRALTDEPAEQAVQRAILSVAEEEPETPDESLAPSDSEPPRKPAIPIEELPARPNRPALQPEDPDTLQAAEQAAGESAAELPIPVLELPARKDPPAERPQEAPTVETQPPSPADRL</sequence>
<dbReference type="Proteomes" id="UP001431776">
    <property type="component" value="Unassembled WGS sequence"/>
</dbReference>
<dbReference type="PANTHER" id="PTHR33969:SF2">
    <property type="entry name" value="SEGREGATION AND CONDENSATION PROTEIN A"/>
    <property type="match status" value="1"/>
</dbReference>
<dbReference type="InterPro" id="IPR003768">
    <property type="entry name" value="ScpA"/>
</dbReference>
<protein>
    <recommendedName>
        <fullName evidence="1">Segregation and condensation protein A</fullName>
    </recommendedName>
</protein>